<dbReference type="Gene3D" id="4.10.410.60">
    <property type="match status" value="1"/>
</dbReference>
<evidence type="ECO:0000256" key="5">
    <source>
        <dbReference type="HAMAP-Rule" id="MF_00514"/>
    </source>
</evidence>
<comment type="caution">
    <text evidence="9">The sequence shown here is derived from an EMBL/GenBank/DDBJ whole genome shotgun (WGS) entry which is preliminary data.</text>
</comment>
<gene>
    <name evidence="5" type="primary">rpmI</name>
    <name evidence="9" type="ORF">CJ199_07315</name>
    <name evidence="8" type="ORF">JOE56_001849</name>
</gene>
<comment type="similarity">
    <text evidence="1 5 6">Belongs to the bacterial ribosomal protein bL35 family.</text>
</comment>
<dbReference type="PANTHER" id="PTHR33343:SF1">
    <property type="entry name" value="LARGE RIBOSOMAL SUBUNIT PROTEIN BL35M"/>
    <property type="match status" value="1"/>
</dbReference>
<reference evidence="9 10" key="1">
    <citation type="submission" date="2017-09" db="EMBL/GenBank/DDBJ databases">
        <title>Bacterial strain isolated from the female urinary microbiota.</title>
        <authorList>
            <person name="Thomas-White K."/>
            <person name="Kumar N."/>
            <person name="Forster S."/>
            <person name="Putonti C."/>
            <person name="Lawley T."/>
            <person name="Wolfe A.J."/>
        </authorList>
    </citation>
    <scope>NUCLEOTIDE SEQUENCE [LARGE SCALE GENOMIC DNA]</scope>
    <source>
        <strain evidence="9 10">UMB1301</strain>
    </source>
</reference>
<evidence type="ECO:0000313" key="8">
    <source>
        <dbReference type="EMBL" id="MBM7817155.1"/>
    </source>
</evidence>
<evidence type="ECO:0000256" key="6">
    <source>
        <dbReference type="RuleBase" id="RU000568"/>
    </source>
</evidence>
<evidence type="ECO:0000256" key="4">
    <source>
        <dbReference type="ARBA" id="ARBA00071664"/>
    </source>
</evidence>
<dbReference type="SUPFAM" id="SSF143034">
    <property type="entry name" value="L35p-like"/>
    <property type="match status" value="1"/>
</dbReference>
<dbReference type="PRINTS" id="PR00064">
    <property type="entry name" value="RIBOSOMALL35"/>
</dbReference>
<name>A0A2N6VNX3_9MICO</name>
<keyword evidence="2 5" id="KW-0689">Ribosomal protein</keyword>
<proteinExistence type="inferred from homology"/>
<evidence type="ECO:0000256" key="2">
    <source>
        <dbReference type="ARBA" id="ARBA00022980"/>
    </source>
</evidence>
<dbReference type="Proteomes" id="UP000809290">
    <property type="component" value="Unassembled WGS sequence"/>
</dbReference>
<dbReference type="EMBL" id="PNHK01000002">
    <property type="protein sequence ID" value="PMD05797.1"/>
    <property type="molecule type" value="Genomic_DNA"/>
</dbReference>
<evidence type="ECO:0000256" key="1">
    <source>
        <dbReference type="ARBA" id="ARBA00006598"/>
    </source>
</evidence>
<feature type="compositionally biased region" description="Basic residues" evidence="7">
    <location>
        <begin position="1"/>
        <end position="15"/>
    </location>
</feature>
<dbReference type="RefSeq" id="WP_102238812.1">
    <property type="nucleotide sequence ID" value="NZ_BAAAIM010000004.1"/>
</dbReference>
<dbReference type="AlphaFoldDB" id="A0A2N6VNX3"/>
<dbReference type="FunFam" id="4.10.410.60:FF:000001">
    <property type="entry name" value="50S ribosomal protein L35"/>
    <property type="match status" value="1"/>
</dbReference>
<dbReference type="Proteomes" id="UP000235598">
    <property type="component" value="Unassembled WGS sequence"/>
</dbReference>
<dbReference type="PANTHER" id="PTHR33343">
    <property type="entry name" value="54S RIBOSOMAL PROTEIN BL35M"/>
    <property type="match status" value="1"/>
</dbReference>
<dbReference type="InterPro" id="IPR037229">
    <property type="entry name" value="Ribosomal_bL35_sf"/>
</dbReference>
<evidence type="ECO:0000256" key="7">
    <source>
        <dbReference type="SAM" id="MobiDB-lite"/>
    </source>
</evidence>
<reference evidence="8 11" key="2">
    <citation type="submission" date="2021-01" db="EMBL/GenBank/DDBJ databases">
        <title>Sequencing the genomes of 1000 actinobacteria strains.</title>
        <authorList>
            <person name="Klenk H.-P."/>
        </authorList>
    </citation>
    <scope>NUCLEOTIDE SEQUENCE [LARGE SCALE GENOMIC DNA]</scope>
    <source>
        <strain evidence="8 11">DSM 13657</strain>
    </source>
</reference>
<dbReference type="GO" id="GO:0006412">
    <property type="term" value="P:translation"/>
    <property type="evidence" value="ECO:0007669"/>
    <property type="project" value="UniProtKB-UniRule"/>
</dbReference>
<protein>
    <recommendedName>
        <fullName evidence="4 5">Large ribosomal subunit protein bL35</fullName>
    </recommendedName>
</protein>
<dbReference type="HAMAP" id="MF_00514">
    <property type="entry name" value="Ribosomal_bL35"/>
    <property type="match status" value="1"/>
</dbReference>
<dbReference type="OrthoDB" id="9804851at2"/>
<dbReference type="InterPro" id="IPR021137">
    <property type="entry name" value="Ribosomal_bL35-like"/>
</dbReference>
<evidence type="ECO:0000313" key="11">
    <source>
        <dbReference type="Proteomes" id="UP000809290"/>
    </source>
</evidence>
<organism evidence="9 10">
    <name type="scientific">Brevibacterium paucivorans</name>
    <dbReference type="NCBI Taxonomy" id="170994"/>
    <lineage>
        <taxon>Bacteria</taxon>
        <taxon>Bacillati</taxon>
        <taxon>Actinomycetota</taxon>
        <taxon>Actinomycetes</taxon>
        <taxon>Micrococcales</taxon>
        <taxon>Brevibacteriaceae</taxon>
        <taxon>Brevibacterium</taxon>
    </lineage>
</organism>
<feature type="compositionally biased region" description="Basic and acidic residues" evidence="7">
    <location>
        <begin position="22"/>
        <end position="36"/>
    </location>
</feature>
<keyword evidence="3 5" id="KW-0687">Ribonucleoprotein</keyword>
<accession>A0A2N6VNX3</accession>
<feature type="region of interest" description="Disordered" evidence="7">
    <location>
        <begin position="1"/>
        <end position="52"/>
    </location>
</feature>
<dbReference type="InterPro" id="IPR001706">
    <property type="entry name" value="Ribosomal_bL35"/>
</dbReference>
<dbReference type="NCBIfam" id="TIGR00001">
    <property type="entry name" value="rpmI_bact"/>
    <property type="match status" value="1"/>
</dbReference>
<dbReference type="EMBL" id="JAFBCP010000001">
    <property type="protein sequence ID" value="MBM7817155.1"/>
    <property type="molecule type" value="Genomic_DNA"/>
</dbReference>
<evidence type="ECO:0000313" key="9">
    <source>
        <dbReference type="EMBL" id="PMD05797.1"/>
    </source>
</evidence>
<dbReference type="GO" id="GO:0003735">
    <property type="term" value="F:structural constituent of ribosome"/>
    <property type="evidence" value="ECO:0007669"/>
    <property type="project" value="InterPro"/>
</dbReference>
<evidence type="ECO:0000313" key="10">
    <source>
        <dbReference type="Proteomes" id="UP000235598"/>
    </source>
</evidence>
<dbReference type="GO" id="GO:0022625">
    <property type="term" value="C:cytosolic large ribosomal subunit"/>
    <property type="evidence" value="ECO:0007669"/>
    <property type="project" value="TreeGrafter"/>
</dbReference>
<keyword evidence="11" id="KW-1185">Reference proteome</keyword>
<evidence type="ECO:0000256" key="3">
    <source>
        <dbReference type="ARBA" id="ARBA00023274"/>
    </source>
</evidence>
<sequence>MPKQKTHSGTKKRVRVTGSGKIMREGVGNRHLAEHKSSKRKRQISQDQVLAPGDAAKAKKLLGKFKGR</sequence>
<dbReference type="Pfam" id="PF01632">
    <property type="entry name" value="Ribosomal_L35p"/>
    <property type="match status" value="1"/>
</dbReference>